<dbReference type="FunFam" id="3.40.50.300:FF:000287">
    <property type="entry name" value="Multidrug ABC transporter ATP-binding protein"/>
    <property type="match status" value="1"/>
</dbReference>
<keyword evidence="2" id="KW-0813">Transport</keyword>
<evidence type="ECO:0000256" key="5">
    <source>
        <dbReference type="ARBA" id="ARBA00022840"/>
    </source>
</evidence>
<proteinExistence type="inferred from homology"/>
<dbReference type="AlphaFoldDB" id="A0A9Q0BBH3"/>
<dbReference type="SUPFAM" id="SSF90123">
    <property type="entry name" value="ABC transporter transmembrane region"/>
    <property type="match status" value="1"/>
</dbReference>
<evidence type="ECO:0000259" key="12">
    <source>
        <dbReference type="PROSITE" id="PS50929"/>
    </source>
</evidence>
<keyword evidence="3 10" id="KW-0812">Transmembrane</keyword>
<dbReference type="InterPro" id="IPR003593">
    <property type="entry name" value="AAA+_ATPase"/>
</dbReference>
<feature type="transmembrane region" description="Helical" evidence="10">
    <location>
        <begin position="14"/>
        <end position="33"/>
    </location>
</feature>
<dbReference type="GO" id="GO:0005524">
    <property type="term" value="F:ATP binding"/>
    <property type="evidence" value="ECO:0007669"/>
    <property type="project" value="UniProtKB-KW"/>
</dbReference>
<evidence type="ECO:0000256" key="7">
    <source>
        <dbReference type="ARBA" id="ARBA00023136"/>
    </source>
</evidence>
<sequence length="940" mass="103126">MARSLDTVLVGLQYAYPAAVLLYFTGATCAAVCTLETNRAKKGPAICPSTRLAVLWLLAAFVLAHAAVAALILTDSAAQPQDYVVVGHLSCVLVFSVLFIKLADNLHPVWYPHCGSWLLGLAFEATIHSLQFNILDVPQLVLAGARCAILILLLGFTLKTVKEKHAASDEERQSLLSKPNGAVAGGSTLNGDNAQYGSTAQYHDENNEEEEEDDKDANNWERSQTKARKDMKKRLEGGNWFQFAKEFALFLPYIWPFSLPKLQLRAALVLACLLTSNLFNLLLPRQVAVIVDSLNGTTHANPWVAVAVYIALRFASSECGINLLNQWLWVPVKYYANESLRRAAFSHMMYLSADFHDSKSTPDLTLAINGGSAVSSVIESVLMLALPMLVDLGVAVVYLSYTFGSYEGLATVATSIVFIMLAGDLLARTQKASRTRLRTVFKESSIRWRGFESWTTASTFNQIGYENNRHANAVTERFVAEKKYIMRWNCFIALQSMVLLLGLAVSAYLAVARILAGKATPGQFAMLLSYWAQLSNPLKFFSSLGKDISDDLVEAEMLLRVMQTEPTVQSKKSARPLRFEAGEVEFDHISFSYDRQKSVINDISLKVEKGTTVALVGSTGAGKSTLLKLLDRFYDVREGSIRIDGQDIRDVELYSLRERIGVVPQSPVLFDDTIMSNVRYGRITATDEEVHDACRAACIHDKILEFSDGYEAQVGEKGVKLSGGELQRLAIARAILKRPDIVLLDEATSSVDTDTEQQIQASFQTLCRNRTTFVVAHRLSTIMNADLIVVVEKGKIIEKGDHESLVAAGGRYADLWSKQAFLKPHKYVEVSDARQTGPDPETTTHPTPEAHPLKPLNPVAPTFTPKSVSQMPQTGETFEDSVVVDDGGRWSDEVAEEEKGQSTAVSNVNKGTVKGKEDGAATGLSLTGRPDGEDNASADA</sequence>
<gene>
    <name evidence="13" type="ORF">J7T54_000415</name>
</gene>
<evidence type="ECO:0000256" key="2">
    <source>
        <dbReference type="ARBA" id="ARBA00022448"/>
    </source>
</evidence>
<feature type="transmembrane region" description="Helical" evidence="10">
    <location>
        <begin position="491"/>
        <end position="511"/>
    </location>
</feature>
<feature type="transmembrane region" description="Helical" evidence="10">
    <location>
        <begin position="54"/>
        <end position="73"/>
    </location>
</feature>
<dbReference type="EMBL" id="JAGIXG020000048">
    <property type="protein sequence ID" value="KAI6779317.1"/>
    <property type="molecule type" value="Genomic_DNA"/>
</dbReference>
<dbReference type="InterPro" id="IPR036640">
    <property type="entry name" value="ABC1_TM_sf"/>
</dbReference>
<keyword evidence="4" id="KW-0547">Nucleotide-binding</keyword>
<feature type="compositionally biased region" description="Polar residues" evidence="9">
    <location>
        <begin position="864"/>
        <end position="876"/>
    </location>
</feature>
<evidence type="ECO:0008006" key="15">
    <source>
        <dbReference type="Google" id="ProtNLM"/>
    </source>
</evidence>
<feature type="transmembrane region" description="Helical" evidence="10">
    <location>
        <begin position="409"/>
        <end position="427"/>
    </location>
</feature>
<keyword evidence="6 10" id="KW-1133">Transmembrane helix</keyword>
<dbReference type="SUPFAM" id="SSF52540">
    <property type="entry name" value="P-loop containing nucleoside triphosphate hydrolases"/>
    <property type="match status" value="1"/>
</dbReference>
<dbReference type="PROSITE" id="PS00211">
    <property type="entry name" value="ABC_TRANSPORTER_1"/>
    <property type="match status" value="1"/>
</dbReference>
<dbReference type="InterPro" id="IPR039421">
    <property type="entry name" value="Type_1_exporter"/>
</dbReference>
<dbReference type="Pfam" id="PF00664">
    <property type="entry name" value="ABC_membrane"/>
    <property type="match status" value="1"/>
</dbReference>
<feature type="domain" description="ABC transmembrane type-1" evidence="12">
    <location>
        <begin position="267"/>
        <end position="550"/>
    </location>
</feature>
<dbReference type="InterPro" id="IPR011527">
    <property type="entry name" value="ABC1_TM_dom"/>
</dbReference>
<dbReference type="Gene3D" id="1.20.1560.10">
    <property type="entry name" value="ABC transporter type 1, transmembrane domain"/>
    <property type="match status" value="1"/>
</dbReference>
<feature type="transmembrane region" description="Helical" evidence="10">
    <location>
        <begin position="238"/>
        <end position="256"/>
    </location>
</feature>
<evidence type="ECO:0000256" key="4">
    <source>
        <dbReference type="ARBA" id="ARBA00022741"/>
    </source>
</evidence>
<reference evidence="13" key="1">
    <citation type="journal article" date="2021" name="J Fungi (Basel)">
        <title>Genomic and Metabolomic Analyses of the Marine Fungus Emericellopsis cladophorae: Insights into Saltwater Adaptability Mechanisms and Its Biosynthetic Potential.</title>
        <authorList>
            <person name="Goncalves M.F.M."/>
            <person name="Hilario S."/>
            <person name="Van de Peer Y."/>
            <person name="Esteves A.C."/>
            <person name="Alves A."/>
        </authorList>
    </citation>
    <scope>NUCLEOTIDE SEQUENCE</scope>
    <source>
        <strain evidence="13">MUM 19.33</strain>
    </source>
</reference>
<dbReference type="PROSITE" id="PS50893">
    <property type="entry name" value="ABC_TRANSPORTER_2"/>
    <property type="match status" value="1"/>
</dbReference>
<feature type="transmembrane region" description="Helical" evidence="10">
    <location>
        <begin position="115"/>
        <end position="134"/>
    </location>
</feature>
<feature type="compositionally biased region" description="Low complexity" evidence="9">
    <location>
        <begin position="836"/>
        <end position="847"/>
    </location>
</feature>
<dbReference type="GO" id="GO:0016020">
    <property type="term" value="C:membrane"/>
    <property type="evidence" value="ECO:0007669"/>
    <property type="project" value="UniProtKB-SubCell"/>
</dbReference>
<keyword evidence="7 10" id="KW-0472">Membrane</keyword>
<evidence type="ECO:0000256" key="10">
    <source>
        <dbReference type="SAM" id="Phobius"/>
    </source>
</evidence>
<feature type="region of interest" description="Disordered" evidence="9">
    <location>
        <begin position="191"/>
        <end position="225"/>
    </location>
</feature>
<accession>A0A9Q0BBH3</accession>
<feature type="compositionally biased region" description="Polar residues" evidence="9">
    <location>
        <begin position="901"/>
        <end position="910"/>
    </location>
</feature>
<keyword evidence="14" id="KW-1185">Reference proteome</keyword>
<reference evidence="13" key="2">
    <citation type="submission" date="2022-07" db="EMBL/GenBank/DDBJ databases">
        <authorList>
            <person name="Goncalves M.F.M."/>
            <person name="Hilario S."/>
            <person name="Van De Peer Y."/>
            <person name="Esteves A.C."/>
            <person name="Alves A."/>
        </authorList>
    </citation>
    <scope>NUCLEOTIDE SEQUENCE</scope>
    <source>
        <strain evidence="13">MUM 19.33</strain>
    </source>
</reference>
<dbReference type="CDD" id="cd18583">
    <property type="entry name" value="ABC_6TM_HMT1"/>
    <property type="match status" value="1"/>
</dbReference>
<dbReference type="GeneID" id="75826934"/>
<dbReference type="RefSeq" id="XP_051360173.1">
    <property type="nucleotide sequence ID" value="XM_051508700.1"/>
</dbReference>
<feature type="compositionally biased region" description="Acidic residues" evidence="9">
    <location>
        <begin position="206"/>
        <end position="215"/>
    </location>
</feature>
<protein>
    <recommendedName>
        <fullName evidence="15">Heavy metal tolerance protein</fullName>
    </recommendedName>
</protein>
<organism evidence="13 14">
    <name type="scientific">Emericellopsis cladophorae</name>
    <dbReference type="NCBI Taxonomy" id="2686198"/>
    <lineage>
        <taxon>Eukaryota</taxon>
        <taxon>Fungi</taxon>
        <taxon>Dikarya</taxon>
        <taxon>Ascomycota</taxon>
        <taxon>Pezizomycotina</taxon>
        <taxon>Sordariomycetes</taxon>
        <taxon>Hypocreomycetidae</taxon>
        <taxon>Hypocreales</taxon>
        <taxon>Bionectriaceae</taxon>
        <taxon>Emericellopsis</taxon>
    </lineage>
</organism>
<comment type="subcellular location">
    <subcellularLocation>
        <location evidence="1">Membrane</location>
        <topology evidence="1">Multi-pass membrane protein</topology>
    </subcellularLocation>
</comment>
<feature type="compositionally biased region" description="Polar residues" evidence="9">
    <location>
        <begin position="191"/>
        <end position="201"/>
    </location>
</feature>
<comment type="caution">
    <text evidence="13">The sequence shown here is derived from an EMBL/GenBank/DDBJ whole genome shotgun (WGS) entry which is preliminary data.</text>
</comment>
<feature type="transmembrane region" description="Helical" evidence="10">
    <location>
        <begin position="140"/>
        <end position="158"/>
    </location>
</feature>
<evidence type="ECO:0000256" key="9">
    <source>
        <dbReference type="SAM" id="MobiDB-lite"/>
    </source>
</evidence>
<evidence type="ECO:0000313" key="14">
    <source>
        <dbReference type="Proteomes" id="UP001055219"/>
    </source>
</evidence>
<feature type="region of interest" description="Disordered" evidence="9">
    <location>
        <begin position="829"/>
        <end position="940"/>
    </location>
</feature>
<dbReference type="GO" id="GO:0140359">
    <property type="term" value="F:ABC-type transporter activity"/>
    <property type="evidence" value="ECO:0007669"/>
    <property type="project" value="InterPro"/>
</dbReference>
<dbReference type="PANTHER" id="PTHR24221:SF503">
    <property type="entry name" value="MITOCHONDRIAL POTASSIUM CHANNEL ATP-BINDING SUBUNIT"/>
    <property type="match status" value="1"/>
</dbReference>
<feature type="compositionally biased region" description="Basic and acidic residues" evidence="9">
    <location>
        <begin position="886"/>
        <end position="900"/>
    </location>
</feature>
<dbReference type="PROSITE" id="PS50929">
    <property type="entry name" value="ABC_TM1F"/>
    <property type="match status" value="1"/>
</dbReference>
<evidence type="ECO:0000256" key="6">
    <source>
        <dbReference type="ARBA" id="ARBA00022989"/>
    </source>
</evidence>
<comment type="similarity">
    <text evidence="8">Belongs to the ABC transporter superfamily. ABCB family. Heavy Metal importer (TC 3.A.1.210) subfamily.</text>
</comment>
<dbReference type="PANTHER" id="PTHR24221">
    <property type="entry name" value="ATP-BINDING CASSETTE SUB-FAMILY B"/>
    <property type="match status" value="1"/>
</dbReference>
<dbReference type="Gene3D" id="3.40.50.300">
    <property type="entry name" value="P-loop containing nucleotide triphosphate hydrolases"/>
    <property type="match status" value="1"/>
</dbReference>
<dbReference type="InterPro" id="IPR027417">
    <property type="entry name" value="P-loop_NTPase"/>
</dbReference>
<feature type="compositionally biased region" description="Basic and acidic residues" evidence="9">
    <location>
        <begin position="216"/>
        <end position="225"/>
    </location>
</feature>
<feature type="transmembrane region" description="Helical" evidence="10">
    <location>
        <begin position="85"/>
        <end position="103"/>
    </location>
</feature>
<dbReference type="SMART" id="SM00382">
    <property type="entry name" value="AAA"/>
    <property type="match status" value="1"/>
</dbReference>
<dbReference type="Pfam" id="PF00005">
    <property type="entry name" value="ABC_tran"/>
    <property type="match status" value="1"/>
</dbReference>
<evidence type="ECO:0000256" key="3">
    <source>
        <dbReference type="ARBA" id="ARBA00022692"/>
    </source>
</evidence>
<keyword evidence="5" id="KW-0067">ATP-binding</keyword>
<evidence type="ECO:0000259" key="11">
    <source>
        <dbReference type="PROSITE" id="PS50893"/>
    </source>
</evidence>
<evidence type="ECO:0000256" key="8">
    <source>
        <dbReference type="ARBA" id="ARBA00024363"/>
    </source>
</evidence>
<dbReference type="InterPro" id="IPR017871">
    <property type="entry name" value="ABC_transporter-like_CS"/>
</dbReference>
<feature type="domain" description="ABC transporter" evidence="11">
    <location>
        <begin position="584"/>
        <end position="818"/>
    </location>
</feature>
<dbReference type="GO" id="GO:0016887">
    <property type="term" value="F:ATP hydrolysis activity"/>
    <property type="evidence" value="ECO:0007669"/>
    <property type="project" value="InterPro"/>
</dbReference>
<dbReference type="InterPro" id="IPR003439">
    <property type="entry name" value="ABC_transporter-like_ATP-bd"/>
</dbReference>
<feature type="transmembrane region" description="Helical" evidence="10">
    <location>
        <begin position="381"/>
        <end position="403"/>
    </location>
</feature>
<evidence type="ECO:0000256" key="1">
    <source>
        <dbReference type="ARBA" id="ARBA00004141"/>
    </source>
</evidence>
<dbReference type="Proteomes" id="UP001055219">
    <property type="component" value="Unassembled WGS sequence"/>
</dbReference>
<name>A0A9Q0BBH3_9HYPO</name>
<evidence type="ECO:0000313" key="13">
    <source>
        <dbReference type="EMBL" id="KAI6779317.1"/>
    </source>
</evidence>
<feature type="transmembrane region" description="Helical" evidence="10">
    <location>
        <begin position="262"/>
        <end position="283"/>
    </location>
</feature>
<dbReference type="OrthoDB" id="6500128at2759"/>